<organism evidence="10 11">
    <name type="scientific">Cognaticolwellia beringensis</name>
    <dbReference type="NCBI Taxonomy" id="1967665"/>
    <lineage>
        <taxon>Bacteria</taxon>
        <taxon>Pseudomonadati</taxon>
        <taxon>Pseudomonadota</taxon>
        <taxon>Gammaproteobacteria</taxon>
        <taxon>Alteromonadales</taxon>
        <taxon>Colwelliaceae</taxon>
        <taxon>Cognaticolwellia</taxon>
    </lineage>
</organism>
<proteinExistence type="inferred from homology"/>
<keyword evidence="7 8" id="KW-0472">Membrane</keyword>
<feature type="transmembrane region" description="Helical" evidence="8">
    <location>
        <begin position="100"/>
        <end position="121"/>
    </location>
</feature>
<feature type="domain" description="Ferric oxidoreductase" evidence="9">
    <location>
        <begin position="31"/>
        <end position="144"/>
    </location>
</feature>
<keyword evidence="8" id="KW-0288">FMN</keyword>
<keyword evidence="5 8" id="KW-1133">Transmembrane helix</keyword>
<feature type="transmembrane region" description="Helical" evidence="8">
    <location>
        <begin position="156"/>
        <end position="173"/>
    </location>
</feature>
<sequence>MMAFLPLLALYLLAFTEQLGADPVEDVIHFTGIGAFNLLLISLLITPIAKKYRQGYLLQTRRLVGLYSFTYALFHLLNFLAFEVQFDLALFFDEIIDRPYITVGMAALIILLSLAVTSITAIRRKMGKKWQKLHNGVYLAVLLISLHFFWSVKSDIVEPLIYVAMAVFLLSLRKDKIKRWFKR</sequence>
<comment type="cofactor">
    <cofactor evidence="8">
        <name>FMN</name>
        <dbReference type="ChEBI" id="CHEBI:58210"/>
    </cofactor>
    <text evidence="8">Binds 1 FMN per subunit.</text>
</comment>
<gene>
    <name evidence="8" type="primary">msrQ</name>
    <name evidence="10" type="ORF">B5D82_01185</name>
</gene>
<dbReference type="AlphaFoldDB" id="A0A222GDA5"/>
<evidence type="ECO:0000256" key="6">
    <source>
        <dbReference type="ARBA" id="ARBA00023004"/>
    </source>
</evidence>
<comment type="subunit">
    <text evidence="8">Heterodimer of a catalytic subunit (MsrP) and a heme-binding subunit (MsrQ).</text>
</comment>
<evidence type="ECO:0000256" key="4">
    <source>
        <dbReference type="ARBA" id="ARBA00022692"/>
    </source>
</evidence>
<comment type="similarity">
    <text evidence="8">Belongs to the MsrQ family.</text>
</comment>
<comment type="subcellular location">
    <subcellularLocation>
        <location evidence="8">Cell membrane</location>
        <topology evidence="8">Multi-pass membrane protein</topology>
    </subcellularLocation>
    <subcellularLocation>
        <location evidence="1">Membrane</location>
        <topology evidence="1">Multi-pass membrane protein</topology>
    </subcellularLocation>
</comment>
<dbReference type="GO" id="GO:0010181">
    <property type="term" value="F:FMN binding"/>
    <property type="evidence" value="ECO:0007669"/>
    <property type="project" value="UniProtKB-UniRule"/>
</dbReference>
<dbReference type="NCBIfam" id="NF003831">
    <property type="entry name" value="PRK05419.1-2"/>
    <property type="match status" value="1"/>
</dbReference>
<evidence type="ECO:0000256" key="8">
    <source>
        <dbReference type="HAMAP-Rule" id="MF_01207"/>
    </source>
</evidence>
<comment type="caution">
    <text evidence="8">Lacks conserved residue(s) required for the propagation of feature annotation.</text>
</comment>
<dbReference type="EMBL" id="CP020465">
    <property type="protein sequence ID" value="ASP49830.1"/>
    <property type="molecule type" value="Genomic_DNA"/>
</dbReference>
<dbReference type="InterPro" id="IPR013130">
    <property type="entry name" value="Fe3_Rdtase_TM_dom"/>
</dbReference>
<comment type="function">
    <text evidence="8">Part of the MsrPQ system that repairs oxidized periplasmic proteins containing methionine sulfoxide residues (Met-O), using respiratory chain electrons. Thus protects these proteins from oxidative-stress damage caused by reactive species of oxygen and chlorine generated by the host defense mechanisms. MsrPQ is essential for the maintenance of envelope integrity under bleach stress, rescuing a wide series of structurally unrelated periplasmic proteins from methionine oxidation. MsrQ provides electrons for reduction to the reductase catalytic subunit MsrP, using the quinone pool of the respiratory chain.</text>
</comment>
<accession>A0A222GDA5</accession>
<dbReference type="HAMAP" id="MF_01207">
    <property type="entry name" value="MsrQ"/>
    <property type="match status" value="1"/>
</dbReference>
<dbReference type="PANTHER" id="PTHR36964">
    <property type="entry name" value="PROTEIN-METHIONINE-SULFOXIDE REDUCTASE HEME-BINDING SUBUNIT MSRQ"/>
    <property type="match status" value="1"/>
</dbReference>
<dbReference type="GO" id="GO:0030091">
    <property type="term" value="P:protein repair"/>
    <property type="evidence" value="ECO:0007669"/>
    <property type="project" value="UniProtKB-UniRule"/>
</dbReference>
<evidence type="ECO:0000256" key="5">
    <source>
        <dbReference type="ARBA" id="ARBA00022989"/>
    </source>
</evidence>
<dbReference type="GO" id="GO:0016679">
    <property type="term" value="F:oxidoreductase activity, acting on diphenols and related substances as donors"/>
    <property type="evidence" value="ECO:0007669"/>
    <property type="project" value="TreeGrafter"/>
</dbReference>
<evidence type="ECO:0000256" key="3">
    <source>
        <dbReference type="ARBA" id="ARBA00022617"/>
    </source>
</evidence>
<keyword evidence="8" id="KW-1003">Cell membrane</keyword>
<dbReference type="OrthoDB" id="9788328at2"/>
<name>A0A222GDA5_9GAMM</name>
<evidence type="ECO:0000313" key="10">
    <source>
        <dbReference type="EMBL" id="ASP49830.1"/>
    </source>
</evidence>
<keyword evidence="11" id="KW-1185">Reference proteome</keyword>
<dbReference type="GO" id="GO:0046872">
    <property type="term" value="F:metal ion binding"/>
    <property type="evidence" value="ECO:0007669"/>
    <property type="project" value="UniProtKB-KW"/>
</dbReference>
<feature type="transmembrane region" description="Helical" evidence="8">
    <location>
        <begin position="30"/>
        <end position="49"/>
    </location>
</feature>
<evidence type="ECO:0000313" key="11">
    <source>
        <dbReference type="Proteomes" id="UP000202259"/>
    </source>
</evidence>
<dbReference type="GO" id="GO:0005886">
    <property type="term" value="C:plasma membrane"/>
    <property type="evidence" value="ECO:0007669"/>
    <property type="project" value="UniProtKB-SubCell"/>
</dbReference>
<evidence type="ECO:0000256" key="2">
    <source>
        <dbReference type="ARBA" id="ARBA00022448"/>
    </source>
</evidence>
<protein>
    <recommendedName>
        <fullName evidence="8">Protein-methionine-sulfoxide reductase heme-binding subunit MsrQ</fullName>
    </recommendedName>
    <alternativeName>
        <fullName evidence="8">Flavocytochrome MsrQ</fullName>
    </alternativeName>
</protein>
<keyword evidence="6 8" id="KW-0408">Iron</keyword>
<dbReference type="GO" id="GO:0009055">
    <property type="term" value="F:electron transfer activity"/>
    <property type="evidence" value="ECO:0007669"/>
    <property type="project" value="UniProtKB-UniRule"/>
</dbReference>
<keyword evidence="8" id="KW-0285">Flavoprotein</keyword>
<dbReference type="GO" id="GO:0020037">
    <property type="term" value="F:heme binding"/>
    <property type="evidence" value="ECO:0007669"/>
    <property type="project" value="UniProtKB-UniRule"/>
</dbReference>
<keyword evidence="2 8" id="KW-0813">Transport</keyword>
<dbReference type="InterPro" id="IPR022837">
    <property type="entry name" value="MsrQ-like"/>
</dbReference>
<dbReference type="KEGG" id="cber:B5D82_01185"/>
<keyword evidence="8" id="KW-0479">Metal-binding</keyword>
<feature type="transmembrane region" description="Helical" evidence="8">
    <location>
        <begin position="133"/>
        <end position="150"/>
    </location>
</feature>
<evidence type="ECO:0000259" key="9">
    <source>
        <dbReference type="Pfam" id="PF01794"/>
    </source>
</evidence>
<dbReference type="PANTHER" id="PTHR36964:SF1">
    <property type="entry name" value="PROTEIN-METHIONINE-SULFOXIDE REDUCTASE HEME-BINDING SUBUNIT MSRQ"/>
    <property type="match status" value="1"/>
</dbReference>
<feature type="transmembrane region" description="Helical" evidence="8">
    <location>
        <begin position="61"/>
        <end position="80"/>
    </location>
</feature>
<evidence type="ECO:0000256" key="7">
    <source>
        <dbReference type="ARBA" id="ARBA00023136"/>
    </source>
</evidence>
<evidence type="ECO:0000256" key="1">
    <source>
        <dbReference type="ARBA" id="ARBA00004141"/>
    </source>
</evidence>
<dbReference type="Pfam" id="PF01794">
    <property type="entry name" value="Ferric_reduct"/>
    <property type="match status" value="1"/>
</dbReference>
<keyword evidence="8" id="KW-0249">Electron transport</keyword>
<dbReference type="Proteomes" id="UP000202259">
    <property type="component" value="Chromosome"/>
</dbReference>
<reference evidence="10 11" key="1">
    <citation type="submission" date="2017-08" db="EMBL/GenBank/DDBJ databases">
        <title>Complete genome of Colwellia sp. NB097-1, a psychrophile bacterium ioslated from Bering Sea.</title>
        <authorList>
            <person name="Chen X."/>
        </authorList>
    </citation>
    <scope>NUCLEOTIDE SEQUENCE [LARGE SCALE GENOMIC DNA]</scope>
    <source>
        <strain evidence="10 11">NB097-1</strain>
    </source>
</reference>
<comment type="cofactor">
    <cofactor evidence="8">
        <name>heme b</name>
        <dbReference type="ChEBI" id="CHEBI:60344"/>
    </cofactor>
    <text evidence="8">Binds 1 heme b (iron(II)-protoporphyrin IX) group per subunit.</text>
</comment>
<keyword evidence="3 8" id="KW-0349">Heme</keyword>
<keyword evidence="4 8" id="KW-0812">Transmembrane</keyword>